<sequence>MPCKKLRTKARWEQDKWLSYGSTTYATEEERLEFLRFDSHGGKVPLDNPIYEGKCASAVADTAKGAANPKKGGGGWLPYADELKAIMLAPYKKWAWPGGLMIMEDYLRRVCGIAPLRKEFGDEIVQHWLAAFLFYAFGWPDLVMEERYVGTDIG</sequence>
<evidence type="ECO:0000313" key="1">
    <source>
        <dbReference type="EMBL" id="KKL95305.1"/>
    </source>
</evidence>
<dbReference type="EMBL" id="LAZR01018709">
    <property type="protein sequence ID" value="KKL95305.1"/>
    <property type="molecule type" value="Genomic_DNA"/>
</dbReference>
<name>A0A0F9ING1_9ZZZZ</name>
<comment type="caution">
    <text evidence="1">The sequence shown here is derived from an EMBL/GenBank/DDBJ whole genome shotgun (WGS) entry which is preliminary data.</text>
</comment>
<accession>A0A0F9ING1</accession>
<dbReference type="AlphaFoldDB" id="A0A0F9ING1"/>
<proteinExistence type="predicted"/>
<reference evidence="1" key="1">
    <citation type="journal article" date="2015" name="Nature">
        <title>Complex archaea that bridge the gap between prokaryotes and eukaryotes.</title>
        <authorList>
            <person name="Spang A."/>
            <person name="Saw J.H."/>
            <person name="Jorgensen S.L."/>
            <person name="Zaremba-Niedzwiedzka K."/>
            <person name="Martijn J."/>
            <person name="Lind A.E."/>
            <person name="van Eijk R."/>
            <person name="Schleper C."/>
            <person name="Guy L."/>
            <person name="Ettema T.J."/>
        </authorList>
    </citation>
    <scope>NUCLEOTIDE SEQUENCE</scope>
</reference>
<protein>
    <submittedName>
        <fullName evidence="1">Uncharacterized protein</fullName>
    </submittedName>
</protein>
<organism evidence="1">
    <name type="scientific">marine sediment metagenome</name>
    <dbReference type="NCBI Taxonomy" id="412755"/>
    <lineage>
        <taxon>unclassified sequences</taxon>
        <taxon>metagenomes</taxon>
        <taxon>ecological metagenomes</taxon>
    </lineage>
</organism>
<gene>
    <name evidence="1" type="ORF">LCGC14_1855930</name>
</gene>